<evidence type="ECO:0000256" key="3">
    <source>
        <dbReference type="ARBA" id="ARBA00022801"/>
    </source>
</evidence>
<dbReference type="Gene3D" id="3.20.20.140">
    <property type="entry name" value="Metal-dependent hydrolases"/>
    <property type="match status" value="1"/>
</dbReference>
<dbReference type="PANTHER" id="PTHR11271:SF37">
    <property type="entry name" value="FAMILY PROTEIN, PUTATIVE (AFU_ORTHOLOGUE AFUA_4G00460)-RELATED"/>
    <property type="match status" value="1"/>
</dbReference>
<dbReference type="GO" id="GO:0019239">
    <property type="term" value="F:deaminase activity"/>
    <property type="evidence" value="ECO:0007669"/>
    <property type="project" value="TreeGrafter"/>
</dbReference>
<sequence length="276" mass="30187">MAASFMLDWIQLQLVDLGANQPYGDECICLGFVFNGFFLPKDMVVGLYEQVHSLDIKLITSHYCRNTIMGTNSHIAPLSWYGLLKDDILFSHANGALPEDAVQLTAVNVHISSTLDMELQIVISLSVCFCPDMCKVASLGVDCHTHNSGDILSQMCLVLQNVCGVYNQLFVEADKALQVVSNTVEDVYNLGTIMGTHTVGMSAEIRSIAVGKLADLILFDGQSPSMVCEAAYNSVAVIVLHTSVRDINMVIVNRQIRKAGRKLKAVELAEEGKLME</sequence>
<dbReference type="EMBL" id="JARKIE010000019">
    <property type="protein sequence ID" value="KAJ7700709.1"/>
    <property type="molecule type" value="Genomic_DNA"/>
</dbReference>
<keyword evidence="4" id="KW-0862">Zinc</keyword>
<dbReference type="InterPro" id="IPR006680">
    <property type="entry name" value="Amidohydro-rel"/>
</dbReference>
<evidence type="ECO:0000259" key="5">
    <source>
        <dbReference type="Pfam" id="PF01979"/>
    </source>
</evidence>
<dbReference type="InterPro" id="IPR011059">
    <property type="entry name" value="Metal-dep_hydrolase_composite"/>
</dbReference>
<protein>
    <recommendedName>
        <fullName evidence="5">Amidohydrolase-related domain-containing protein</fullName>
    </recommendedName>
</protein>
<dbReference type="Proteomes" id="UP001221757">
    <property type="component" value="Unassembled WGS sequence"/>
</dbReference>
<feature type="domain" description="Amidohydrolase-related" evidence="5">
    <location>
        <begin position="95"/>
        <end position="252"/>
    </location>
</feature>
<dbReference type="InterPro" id="IPR051607">
    <property type="entry name" value="Metallo-dep_hydrolases"/>
</dbReference>
<evidence type="ECO:0000313" key="6">
    <source>
        <dbReference type="EMBL" id="KAJ7700709.1"/>
    </source>
</evidence>
<dbReference type="GO" id="GO:0046872">
    <property type="term" value="F:metal ion binding"/>
    <property type="evidence" value="ECO:0007669"/>
    <property type="project" value="UniProtKB-KW"/>
</dbReference>
<evidence type="ECO:0000256" key="4">
    <source>
        <dbReference type="ARBA" id="ARBA00022833"/>
    </source>
</evidence>
<accession>A0AAD7DWL9</accession>
<gene>
    <name evidence="6" type="ORF">B0H17DRAFT_1128574</name>
</gene>
<comment type="cofactor">
    <cofactor evidence="1">
        <name>Zn(2+)</name>
        <dbReference type="ChEBI" id="CHEBI:29105"/>
    </cofactor>
</comment>
<keyword evidence="7" id="KW-1185">Reference proteome</keyword>
<dbReference type="PANTHER" id="PTHR11271">
    <property type="entry name" value="GUANINE DEAMINASE"/>
    <property type="match status" value="1"/>
</dbReference>
<reference evidence="6" key="1">
    <citation type="submission" date="2023-03" db="EMBL/GenBank/DDBJ databases">
        <title>Massive genome expansion in bonnet fungi (Mycena s.s.) driven by repeated elements and novel gene families across ecological guilds.</title>
        <authorList>
            <consortium name="Lawrence Berkeley National Laboratory"/>
            <person name="Harder C.B."/>
            <person name="Miyauchi S."/>
            <person name="Viragh M."/>
            <person name="Kuo A."/>
            <person name="Thoen E."/>
            <person name="Andreopoulos B."/>
            <person name="Lu D."/>
            <person name="Skrede I."/>
            <person name="Drula E."/>
            <person name="Henrissat B."/>
            <person name="Morin E."/>
            <person name="Kohler A."/>
            <person name="Barry K."/>
            <person name="LaButti K."/>
            <person name="Morin E."/>
            <person name="Salamov A."/>
            <person name="Lipzen A."/>
            <person name="Mereny Z."/>
            <person name="Hegedus B."/>
            <person name="Baldrian P."/>
            <person name="Stursova M."/>
            <person name="Weitz H."/>
            <person name="Taylor A."/>
            <person name="Grigoriev I.V."/>
            <person name="Nagy L.G."/>
            <person name="Martin F."/>
            <person name="Kauserud H."/>
        </authorList>
    </citation>
    <scope>NUCLEOTIDE SEQUENCE</scope>
    <source>
        <strain evidence="6">CBHHK067</strain>
    </source>
</reference>
<comment type="caution">
    <text evidence="6">The sequence shown here is derived from an EMBL/GenBank/DDBJ whole genome shotgun (WGS) entry which is preliminary data.</text>
</comment>
<dbReference type="GO" id="GO:0005829">
    <property type="term" value="C:cytosol"/>
    <property type="evidence" value="ECO:0007669"/>
    <property type="project" value="TreeGrafter"/>
</dbReference>
<organism evidence="6 7">
    <name type="scientific">Mycena rosella</name>
    <name type="common">Pink bonnet</name>
    <name type="synonym">Agaricus rosellus</name>
    <dbReference type="NCBI Taxonomy" id="1033263"/>
    <lineage>
        <taxon>Eukaryota</taxon>
        <taxon>Fungi</taxon>
        <taxon>Dikarya</taxon>
        <taxon>Basidiomycota</taxon>
        <taxon>Agaricomycotina</taxon>
        <taxon>Agaricomycetes</taxon>
        <taxon>Agaricomycetidae</taxon>
        <taxon>Agaricales</taxon>
        <taxon>Marasmiineae</taxon>
        <taxon>Mycenaceae</taxon>
        <taxon>Mycena</taxon>
    </lineage>
</organism>
<evidence type="ECO:0000256" key="1">
    <source>
        <dbReference type="ARBA" id="ARBA00001947"/>
    </source>
</evidence>
<dbReference type="Pfam" id="PF01979">
    <property type="entry name" value="Amidohydro_1"/>
    <property type="match status" value="1"/>
</dbReference>
<dbReference type="Gene3D" id="2.30.40.10">
    <property type="entry name" value="Urease, subunit C, domain 1"/>
    <property type="match status" value="1"/>
</dbReference>
<proteinExistence type="predicted"/>
<keyword evidence="3" id="KW-0378">Hydrolase</keyword>
<dbReference type="InterPro" id="IPR032466">
    <property type="entry name" value="Metal_Hydrolase"/>
</dbReference>
<name>A0AAD7DWL9_MYCRO</name>
<evidence type="ECO:0000313" key="7">
    <source>
        <dbReference type="Proteomes" id="UP001221757"/>
    </source>
</evidence>
<dbReference type="AlphaFoldDB" id="A0AAD7DWL9"/>
<evidence type="ECO:0000256" key="2">
    <source>
        <dbReference type="ARBA" id="ARBA00022723"/>
    </source>
</evidence>
<dbReference type="SUPFAM" id="SSF51338">
    <property type="entry name" value="Composite domain of metallo-dependent hydrolases"/>
    <property type="match status" value="1"/>
</dbReference>
<dbReference type="SUPFAM" id="SSF51556">
    <property type="entry name" value="Metallo-dependent hydrolases"/>
    <property type="match status" value="1"/>
</dbReference>
<keyword evidence="2" id="KW-0479">Metal-binding</keyword>